<sequence length="103" mass="11079">MPQFNPESLARVLTQVEREVLVEAAEAAGIDLLLTTPRGEAIDEVAEWLNFLSNMLVLAPAIDAIAVEETVKDMLGVTTFLPPGAIKGIRAALGYFADLLDKV</sequence>
<feature type="non-terminal residue" evidence="1">
    <location>
        <position position="103"/>
    </location>
</feature>
<dbReference type="AlphaFoldDB" id="A0A0F9C4Y8"/>
<organism evidence="1">
    <name type="scientific">marine sediment metagenome</name>
    <dbReference type="NCBI Taxonomy" id="412755"/>
    <lineage>
        <taxon>unclassified sequences</taxon>
        <taxon>metagenomes</taxon>
        <taxon>ecological metagenomes</taxon>
    </lineage>
</organism>
<protein>
    <submittedName>
        <fullName evidence="1">Uncharacterized protein</fullName>
    </submittedName>
</protein>
<gene>
    <name evidence="1" type="ORF">LCGC14_2366710</name>
</gene>
<name>A0A0F9C4Y8_9ZZZZ</name>
<evidence type="ECO:0000313" key="1">
    <source>
        <dbReference type="EMBL" id="KKL44338.1"/>
    </source>
</evidence>
<dbReference type="EMBL" id="LAZR01034796">
    <property type="protein sequence ID" value="KKL44338.1"/>
    <property type="molecule type" value="Genomic_DNA"/>
</dbReference>
<comment type="caution">
    <text evidence="1">The sequence shown here is derived from an EMBL/GenBank/DDBJ whole genome shotgun (WGS) entry which is preliminary data.</text>
</comment>
<accession>A0A0F9C4Y8</accession>
<reference evidence="1" key="1">
    <citation type="journal article" date="2015" name="Nature">
        <title>Complex archaea that bridge the gap between prokaryotes and eukaryotes.</title>
        <authorList>
            <person name="Spang A."/>
            <person name="Saw J.H."/>
            <person name="Jorgensen S.L."/>
            <person name="Zaremba-Niedzwiedzka K."/>
            <person name="Martijn J."/>
            <person name="Lind A.E."/>
            <person name="van Eijk R."/>
            <person name="Schleper C."/>
            <person name="Guy L."/>
            <person name="Ettema T.J."/>
        </authorList>
    </citation>
    <scope>NUCLEOTIDE SEQUENCE</scope>
</reference>
<proteinExistence type="predicted"/>